<sequence>MDLLPEWRRVLKHAWSIRLNLLAGFFAGMEIALPIVDQWFSIPRGMFAALSGFTTMASTIARLVAQRNVSAPSKETIDAGQ</sequence>
<comment type="caution">
    <text evidence="2">The sequence shown here is derived from an EMBL/GenBank/DDBJ whole genome shotgun (WGS) entry which is preliminary data.</text>
</comment>
<proteinExistence type="predicted"/>
<name>A0A6L6VF53_AGRVI</name>
<feature type="transmembrane region" description="Helical" evidence="1">
    <location>
        <begin position="46"/>
        <end position="65"/>
    </location>
</feature>
<evidence type="ECO:0008006" key="4">
    <source>
        <dbReference type="Google" id="ProtNLM"/>
    </source>
</evidence>
<dbReference type="RefSeq" id="WP_156615299.1">
    <property type="nucleotide sequence ID" value="NZ_WPHR01000013.1"/>
</dbReference>
<evidence type="ECO:0000313" key="3">
    <source>
        <dbReference type="Proteomes" id="UP000477951"/>
    </source>
</evidence>
<dbReference type="InterPro" id="IPR057700">
    <property type="entry name" value="DUF7940"/>
</dbReference>
<accession>A0A6L6VF53</accession>
<dbReference type="Proteomes" id="UP000477951">
    <property type="component" value="Unassembled WGS sequence"/>
</dbReference>
<keyword evidence="1" id="KW-0472">Membrane</keyword>
<gene>
    <name evidence="2" type="ORF">GOZ90_16180</name>
</gene>
<keyword evidence="1" id="KW-1133">Transmembrane helix</keyword>
<dbReference type="Pfam" id="PF25612">
    <property type="entry name" value="DUF7940"/>
    <property type="match status" value="1"/>
</dbReference>
<dbReference type="EMBL" id="WPHR01000013">
    <property type="protein sequence ID" value="MUZ74226.1"/>
    <property type="molecule type" value="Genomic_DNA"/>
</dbReference>
<evidence type="ECO:0000256" key="1">
    <source>
        <dbReference type="SAM" id="Phobius"/>
    </source>
</evidence>
<protein>
    <recommendedName>
        <fullName evidence="4">Holin</fullName>
    </recommendedName>
</protein>
<dbReference type="AlphaFoldDB" id="A0A6L6VF53"/>
<organism evidence="2 3">
    <name type="scientific">Agrobacterium vitis</name>
    <name type="common">Rhizobium vitis</name>
    <dbReference type="NCBI Taxonomy" id="373"/>
    <lineage>
        <taxon>Bacteria</taxon>
        <taxon>Pseudomonadati</taxon>
        <taxon>Pseudomonadota</taxon>
        <taxon>Alphaproteobacteria</taxon>
        <taxon>Hyphomicrobiales</taxon>
        <taxon>Rhizobiaceae</taxon>
        <taxon>Rhizobium/Agrobacterium group</taxon>
        <taxon>Agrobacterium</taxon>
    </lineage>
</organism>
<keyword evidence="1" id="KW-0812">Transmembrane</keyword>
<evidence type="ECO:0000313" key="2">
    <source>
        <dbReference type="EMBL" id="MUZ74226.1"/>
    </source>
</evidence>
<feature type="transmembrane region" description="Helical" evidence="1">
    <location>
        <begin position="21"/>
        <end position="40"/>
    </location>
</feature>
<reference evidence="2 3" key="1">
    <citation type="submission" date="2019-12" db="EMBL/GenBank/DDBJ databases">
        <title>Whole-genome sequencing of Allorhizobium vitis.</title>
        <authorList>
            <person name="Gan H.M."/>
            <person name="Szegedi E."/>
            <person name="Burr T."/>
            <person name="Savka M.A."/>
        </authorList>
    </citation>
    <scope>NUCLEOTIDE SEQUENCE [LARGE SCALE GENOMIC DNA]</scope>
    <source>
        <strain evidence="2 3">CG516</strain>
    </source>
</reference>